<dbReference type="PANTHER" id="PTHR15245">
    <property type="entry name" value="SYMPLEKIN-RELATED"/>
    <property type="match status" value="1"/>
</dbReference>
<sequence>MNNPDLFNEPLENNDSLADKIGQVLREAQSATDVSEKLKCLQKAEHLLLKKDISGHLLDNFLDEMLEFTSSDDFHLRCFSANFIEKAW</sequence>
<dbReference type="WBParaSite" id="NBR_0000516601-mRNA-1">
    <property type="protein sequence ID" value="NBR_0000516601-mRNA-1"/>
    <property type="gene ID" value="NBR_0000516601"/>
</dbReference>
<dbReference type="PANTHER" id="PTHR15245:SF20">
    <property type="entry name" value="SYMPLEKIN"/>
    <property type="match status" value="1"/>
</dbReference>
<evidence type="ECO:0000313" key="2">
    <source>
        <dbReference type="Proteomes" id="UP000271162"/>
    </source>
</evidence>
<accession>A0A0N4XRL4</accession>
<organism evidence="3">
    <name type="scientific">Nippostrongylus brasiliensis</name>
    <name type="common">Rat hookworm</name>
    <dbReference type="NCBI Taxonomy" id="27835"/>
    <lineage>
        <taxon>Eukaryota</taxon>
        <taxon>Metazoa</taxon>
        <taxon>Ecdysozoa</taxon>
        <taxon>Nematoda</taxon>
        <taxon>Chromadorea</taxon>
        <taxon>Rhabditida</taxon>
        <taxon>Rhabditina</taxon>
        <taxon>Rhabditomorpha</taxon>
        <taxon>Strongyloidea</taxon>
        <taxon>Heligmosomidae</taxon>
        <taxon>Nippostrongylus</taxon>
    </lineage>
</organism>
<protein>
    <submittedName>
        <fullName evidence="3">Symplekin (inferred by orthology to a human protein)</fullName>
    </submittedName>
</protein>
<name>A0A0N4XRL4_NIPBR</name>
<reference evidence="3" key="1">
    <citation type="submission" date="2017-02" db="UniProtKB">
        <authorList>
            <consortium name="WormBaseParasite"/>
        </authorList>
    </citation>
    <scope>IDENTIFICATION</scope>
</reference>
<dbReference type="InterPro" id="IPR021850">
    <property type="entry name" value="Symplekin/Pta1"/>
</dbReference>
<dbReference type="GO" id="GO:0005847">
    <property type="term" value="C:mRNA cleavage and polyadenylation specificity factor complex"/>
    <property type="evidence" value="ECO:0007669"/>
    <property type="project" value="TreeGrafter"/>
</dbReference>
<evidence type="ECO:0000313" key="3">
    <source>
        <dbReference type="WBParaSite" id="NBR_0000516601-mRNA-1"/>
    </source>
</evidence>
<proteinExistence type="predicted"/>
<dbReference type="Proteomes" id="UP000271162">
    <property type="component" value="Unassembled WGS sequence"/>
</dbReference>
<keyword evidence="2" id="KW-1185">Reference proteome</keyword>
<dbReference type="AlphaFoldDB" id="A0A0N4XRL4"/>
<dbReference type="EMBL" id="UYSL01011655">
    <property type="protein sequence ID" value="VDL68755.1"/>
    <property type="molecule type" value="Genomic_DNA"/>
</dbReference>
<evidence type="ECO:0000313" key="1">
    <source>
        <dbReference type="EMBL" id="VDL68755.1"/>
    </source>
</evidence>
<dbReference type="Gene3D" id="1.25.10.10">
    <property type="entry name" value="Leucine-rich Repeat Variant"/>
    <property type="match status" value="1"/>
</dbReference>
<reference evidence="1 2" key="2">
    <citation type="submission" date="2018-11" db="EMBL/GenBank/DDBJ databases">
        <authorList>
            <consortium name="Pathogen Informatics"/>
        </authorList>
    </citation>
    <scope>NUCLEOTIDE SEQUENCE [LARGE SCALE GENOMIC DNA]</scope>
</reference>
<gene>
    <name evidence="1" type="ORF">NBR_LOCUS5166</name>
</gene>
<dbReference type="STRING" id="27835.A0A0N4XRL4"/>
<dbReference type="InterPro" id="IPR011989">
    <property type="entry name" value="ARM-like"/>
</dbReference>